<dbReference type="EMBL" id="NJHN03000098">
    <property type="protein sequence ID" value="KAH9415365.1"/>
    <property type="molecule type" value="Genomic_DNA"/>
</dbReference>
<sequence>MYPPPPPPFENNNHKFRDFVFQFLSFGRSMFNDVNDDDAQIPEANILLYIDRTRFEKYSMDPGSLVSQPSILLFR</sequence>
<reference evidence="1 2" key="1">
    <citation type="journal article" date="2018" name="J. Allergy Clin. Immunol.">
        <title>High-quality assembly of Dermatophagoides pteronyssinus genome and transcriptome reveals a wide range of novel allergens.</title>
        <authorList>
            <person name="Liu X.Y."/>
            <person name="Yang K.Y."/>
            <person name="Wang M.Q."/>
            <person name="Kwok J.S."/>
            <person name="Zeng X."/>
            <person name="Yang Z."/>
            <person name="Xiao X.J."/>
            <person name="Lau C.P."/>
            <person name="Li Y."/>
            <person name="Huang Z.M."/>
            <person name="Ba J.G."/>
            <person name="Yim A.K."/>
            <person name="Ouyang C.Y."/>
            <person name="Ngai S.M."/>
            <person name="Chan T.F."/>
            <person name="Leung E.L."/>
            <person name="Liu L."/>
            <person name="Liu Z.G."/>
            <person name="Tsui S.K."/>
        </authorList>
    </citation>
    <scope>NUCLEOTIDE SEQUENCE [LARGE SCALE GENOMIC DNA]</scope>
    <source>
        <strain evidence="1">Derp</strain>
    </source>
</reference>
<keyword evidence="2" id="KW-1185">Reference proteome</keyword>
<proteinExistence type="predicted"/>
<evidence type="ECO:0000313" key="2">
    <source>
        <dbReference type="Proteomes" id="UP000887458"/>
    </source>
</evidence>
<name>A0ABQ8IZ50_DERPT</name>
<protein>
    <submittedName>
        <fullName evidence="1">Uncharacterized protein</fullName>
    </submittedName>
</protein>
<organism evidence="1 2">
    <name type="scientific">Dermatophagoides pteronyssinus</name>
    <name type="common">European house dust mite</name>
    <dbReference type="NCBI Taxonomy" id="6956"/>
    <lineage>
        <taxon>Eukaryota</taxon>
        <taxon>Metazoa</taxon>
        <taxon>Ecdysozoa</taxon>
        <taxon>Arthropoda</taxon>
        <taxon>Chelicerata</taxon>
        <taxon>Arachnida</taxon>
        <taxon>Acari</taxon>
        <taxon>Acariformes</taxon>
        <taxon>Sarcoptiformes</taxon>
        <taxon>Astigmata</taxon>
        <taxon>Psoroptidia</taxon>
        <taxon>Analgoidea</taxon>
        <taxon>Pyroglyphidae</taxon>
        <taxon>Dermatophagoidinae</taxon>
        <taxon>Dermatophagoides</taxon>
    </lineage>
</organism>
<evidence type="ECO:0000313" key="1">
    <source>
        <dbReference type="EMBL" id="KAH9415365.1"/>
    </source>
</evidence>
<comment type="caution">
    <text evidence="1">The sequence shown here is derived from an EMBL/GenBank/DDBJ whole genome shotgun (WGS) entry which is preliminary data.</text>
</comment>
<reference evidence="1 2" key="2">
    <citation type="journal article" date="2022" name="Mol. Biol. Evol.">
        <title>Comparative Genomics Reveals Insights into the Divergent Evolution of Astigmatic Mites and Household Pest Adaptations.</title>
        <authorList>
            <person name="Xiong Q."/>
            <person name="Wan A.T."/>
            <person name="Liu X."/>
            <person name="Fung C.S."/>
            <person name="Xiao X."/>
            <person name="Malainual N."/>
            <person name="Hou J."/>
            <person name="Wang L."/>
            <person name="Wang M."/>
            <person name="Yang K.Y."/>
            <person name="Cui Y."/>
            <person name="Leung E.L."/>
            <person name="Nong W."/>
            <person name="Shin S.K."/>
            <person name="Au S.W."/>
            <person name="Jeong K.Y."/>
            <person name="Chew F.T."/>
            <person name="Hui J.H."/>
            <person name="Leung T.F."/>
            <person name="Tungtrongchitr A."/>
            <person name="Zhong N."/>
            <person name="Liu Z."/>
            <person name="Tsui S.K."/>
        </authorList>
    </citation>
    <scope>NUCLEOTIDE SEQUENCE [LARGE SCALE GENOMIC DNA]</scope>
    <source>
        <strain evidence="1">Derp</strain>
    </source>
</reference>
<gene>
    <name evidence="1" type="ORF">DERP_012661</name>
</gene>
<accession>A0ABQ8IZ50</accession>
<dbReference type="Proteomes" id="UP000887458">
    <property type="component" value="Unassembled WGS sequence"/>
</dbReference>